<evidence type="ECO:0000256" key="5">
    <source>
        <dbReference type="ARBA" id="ARBA00022792"/>
    </source>
</evidence>
<evidence type="ECO:0000256" key="2">
    <source>
        <dbReference type="ARBA" id="ARBA00007255"/>
    </source>
</evidence>
<dbReference type="GeneID" id="96009748"/>
<evidence type="ECO:0000256" key="8">
    <source>
        <dbReference type="ARBA" id="ARBA00023136"/>
    </source>
</evidence>
<keyword evidence="3 10" id="KW-0349">Heme</keyword>
<keyword evidence="4 10" id="KW-0479">Metal-binding</keyword>
<evidence type="ECO:0000256" key="3">
    <source>
        <dbReference type="ARBA" id="ARBA00022617"/>
    </source>
</evidence>
<dbReference type="InterPro" id="IPR000511">
    <property type="entry name" value="Holocyt_c/c1_synthase"/>
</dbReference>
<feature type="region of interest" description="Disordered" evidence="11">
    <location>
        <begin position="1"/>
        <end position="79"/>
    </location>
</feature>
<keyword evidence="5 10" id="KW-0999">Mitochondrion inner membrane</keyword>
<organism evidence="12 13">
    <name type="scientific">Cladosporium halotolerans</name>
    <dbReference type="NCBI Taxonomy" id="1052096"/>
    <lineage>
        <taxon>Eukaryota</taxon>
        <taxon>Fungi</taxon>
        <taxon>Dikarya</taxon>
        <taxon>Ascomycota</taxon>
        <taxon>Pezizomycotina</taxon>
        <taxon>Dothideomycetes</taxon>
        <taxon>Dothideomycetidae</taxon>
        <taxon>Cladosporiales</taxon>
        <taxon>Cladosporiaceae</taxon>
        <taxon>Cladosporium</taxon>
    </lineage>
</organism>
<evidence type="ECO:0000313" key="13">
    <source>
        <dbReference type="Proteomes" id="UP000803884"/>
    </source>
</evidence>
<comment type="similarity">
    <text evidence="2 10">Belongs to the cytochrome c-type heme lyase family.</text>
</comment>
<dbReference type="PANTHER" id="PTHR12743:SF3">
    <property type="entry name" value="HOLOCYTOCHROME-C SYNTHASE"/>
    <property type="match status" value="1"/>
</dbReference>
<comment type="function">
    <text evidence="10">Lyase that catalyzes the covalent linking of the heme group to the cytochrome C apoprotein to produce the mature functional cytochrome.</text>
</comment>
<dbReference type="Proteomes" id="UP000803884">
    <property type="component" value="Unassembled WGS sequence"/>
</dbReference>
<dbReference type="EC" id="4.4.1.17" evidence="10"/>
<reference evidence="12 13" key="1">
    <citation type="journal article" date="2020" name="Microbiol. Resour. Announc.">
        <title>Draft Genome Sequence of a Cladosporium Species Isolated from the Mesophotic Ascidian Didemnum maculosum.</title>
        <authorList>
            <person name="Gioti A."/>
            <person name="Siaperas R."/>
            <person name="Nikolaivits E."/>
            <person name="Le Goff G."/>
            <person name="Ouazzani J."/>
            <person name="Kotoulas G."/>
            <person name="Topakas E."/>
        </authorList>
    </citation>
    <scope>NUCLEOTIDE SEQUENCE [LARGE SCALE GENOMIC DNA]</scope>
    <source>
        <strain evidence="12 13">TM138-S3</strain>
    </source>
</reference>
<evidence type="ECO:0000256" key="4">
    <source>
        <dbReference type="ARBA" id="ARBA00022723"/>
    </source>
</evidence>
<evidence type="ECO:0000256" key="11">
    <source>
        <dbReference type="SAM" id="MobiDB-lite"/>
    </source>
</evidence>
<dbReference type="PANTHER" id="PTHR12743">
    <property type="entry name" value="CYTOCHROME C1 HEME LYASE"/>
    <property type="match status" value="1"/>
</dbReference>
<dbReference type="Pfam" id="PF01265">
    <property type="entry name" value="Cyto_heme_lyase"/>
    <property type="match status" value="1"/>
</dbReference>
<keyword evidence="13" id="KW-1185">Reference proteome</keyword>
<keyword evidence="9 10" id="KW-0456">Lyase</keyword>
<comment type="caution">
    <text evidence="12">The sequence shown here is derived from an EMBL/GenBank/DDBJ whole genome shotgun (WGS) entry which is preliminary data.</text>
</comment>
<feature type="region of interest" description="Disordered" evidence="11">
    <location>
        <begin position="109"/>
        <end position="130"/>
    </location>
</feature>
<evidence type="ECO:0000256" key="7">
    <source>
        <dbReference type="ARBA" id="ARBA00023128"/>
    </source>
</evidence>
<evidence type="ECO:0000256" key="6">
    <source>
        <dbReference type="ARBA" id="ARBA00023004"/>
    </source>
</evidence>
<accession>A0AB34KG54</accession>
<name>A0AB34KG54_9PEZI</name>
<keyword evidence="8 10" id="KW-0472">Membrane</keyword>
<comment type="subcellular location">
    <subcellularLocation>
        <location evidence="1 10">Mitochondrion inner membrane</location>
    </subcellularLocation>
</comment>
<dbReference type="EMBL" id="JAAQHG020000039">
    <property type="protein sequence ID" value="KAL1583097.1"/>
    <property type="molecule type" value="Genomic_DNA"/>
</dbReference>
<dbReference type="RefSeq" id="XP_069226204.1">
    <property type="nucleotide sequence ID" value="XM_069376910.1"/>
</dbReference>
<dbReference type="PROSITE" id="PS00822">
    <property type="entry name" value="CYTO_HEME_LYASE_2"/>
    <property type="match status" value="1"/>
</dbReference>
<proteinExistence type="inferred from homology"/>
<keyword evidence="6 10" id="KW-0408">Iron</keyword>
<dbReference type="GO" id="GO:0005743">
    <property type="term" value="C:mitochondrial inner membrane"/>
    <property type="evidence" value="ECO:0007669"/>
    <property type="project" value="UniProtKB-SubCell"/>
</dbReference>
<evidence type="ECO:0000256" key="9">
    <source>
        <dbReference type="ARBA" id="ARBA00023239"/>
    </source>
</evidence>
<protein>
    <recommendedName>
        <fullName evidence="10">Holocytochrome c-type synthase</fullName>
        <ecNumber evidence="10">4.4.1.17</ecNumber>
    </recommendedName>
</protein>
<dbReference type="GO" id="GO:0004408">
    <property type="term" value="F:holocytochrome-c synthase activity"/>
    <property type="evidence" value="ECO:0007669"/>
    <property type="project" value="UniProtKB-EC"/>
</dbReference>
<comment type="catalytic activity">
    <reaction evidence="10">
        <text>holo-[cytochrome c] = apo-[cytochrome c] + heme b</text>
        <dbReference type="Rhea" id="RHEA:22648"/>
        <dbReference type="Rhea" id="RHEA-COMP:10725"/>
        <dbReference type="Rhea" id="RHEA-COMP:10726"/>
        <dbReference type="ChEBI" id="CHEBI:29950"/>
        <dbReference type="ChEBI" id="CHEBI:60344"/>
        <dbReference type="ChEBI" id="CHEBI:83739"/>
        <dbReference type="EC" id="4.4.1.17"/>
    </reaction>
</comment>
<evidence type="ECO:0000313" key="12">
    <source>
        <dbReference type="EMBL" id="KAL1583097.1"/>
    </source>
</evidence>
<gene>
    <name evidence="12" type="ORF">WHR41_08306</name>
</gene>
<evidence type="ECO:0000256" key="1">
    <source>
        <dbReference type="ARBA" id="ARBA00004273"/>
    </source>
</evidence>
<keyword evidence="7 10" id="KW-0496">Mitochondrion</keyword>
<evidence type="ECO:0000256" key="10">
    <source>
        <dbReference type="RuleBase" id="RU363130"/>
    </source>
</evidence>
<dbReference type="AlphaFoldDB" id="A0AB34KG54"/>
<sequence>MGWFWADSAPVASSPPVAPHPMPKEGLSPPPECPMHKAGNSPFATPPAPPAPAEVTKPSSRTGTCPVNHGQASVPPASSPSYVSKLNPLNYMPSFISNTREFDEHQAVSLPLEREPSTIPRGDGAGNWEYPSPQQMYNAMLRKGYTDTPAEHVEAMVSVHNFLNEGAWEEIREWERRFGSGLMKGWEESRRGEEGAALNAMLQSIRDDGKTDMSLEPRLTRFMGRPNERTPKARMLAFMAKIYPSEFPDNPPFDRHDWFVERRQPDGSSKEVRYVIDYYSGPPEPNGEPVFYLDVRPAVDGPVSACERMMRWGGDVWWRASGGSVREELAKQKNAFR</sequence>
<dbReference type="GO" id="GO:0046872">
    <property type="term" value="F:metal ion binding"/>
    <property type="evidence" value="ECO:0007669"/>
    <property type="project" value="UniProtKB-KW"/>
</dbReference>